<evidence type="ECO:0000256" key="7">
    <source>
        <dbReference type="ARBA" id="ARBA00047899"/>
    </source>
</evidence>
<sequence>MLASEISSSKDSISPLSVSRLSAASGVSSGSNDSSGLILGRGGCGRAILKIDPETRQLLVEKRAHNDTLLGPRYMQVLKREAEALGHLSHPNIINKLGHTGDARWCESIILEFGGVDLGRWSKLNSSHEDAALLSRKKKQKLLLKQVVEGLKYLHDQNLIHRDIKPQNILVDAQLRARICDFGELMELTEENIFHQAGDTPEYRSPDQWTGAGWSPASDMWSFGCVMYHVLTGKDILPELANKTQFPMTLYLEEDDGVQAYYFEDKNELLGWIDFEIVRKVMGNVTDPQAKTLLLNLLSIDPGKRPPAGYLKAHPWFNVDRPEIQNYLP</sequence>
<dbReference type="InterPro" id="IPR000719">
    <property type="entry name" value="Prot_kinase_dom"/>
</dbReference>
<dbReference type="SMART" id="SM00220">
    <property type="entry name" value="S_TKc"/>
    <property type="match status" value="1"/>
</dbReference>
<dbReference type="SUPFAM" id="SSF56112">
    <property type="entry name" value="Protein kinase-like (PK-like)"/>
    <property type="match status" value="1"/>
</dbReference>
<dbReference type="EC" id="2.7.11.1" evidence="1"/>
<keyword evidence="6" id="KW-0067">ATP-binding</keyword>
<dbReference type="GO" id="GO:0005737">
    <property type="term" value="C:cytoplasm"/>
    <property type="evidence" value="ECO:0007669"/>
    <property type="project" value="TreeGrafter"/>
</dbReference>
<dbReference type="GO" id="GO:0005524">
    <property type="term" value="F:ATP binding"/>
    <property type="evidence" value="ECO:0007669"/>
    <property type="project" value="UniProtKB-KW"/>
</dbReference>
<dbReference type="PROSITE" id="PS50011">
    <property type="entry name" value="PROTEIN_KINASE_DOM"/>
    <property type="match status" value="1"/>
</dbReference>
<dbReference type="InterPro" id="IPR053235">
    <property type="entry name" value="Ser_Thr_kinase"/>
</dbReference>
<dbReference type="eggNOG" id="COG0515">
    <property type="taxonomic scope" value="Bacteria"/>
</dbReference>
<evidence type="ECO:0000256" key="2">
    <source>
        <dbReference type="ARBA" id="ARBA00022527"/>
    </source>
</evidence>
<name>A0A081NIV3_9GAMM</name>
<accession>A0A081NIV3</accession>
<dbReference type="PANTHER" id="PTHR24361:SF433">
    <property type="entry name" value="PROTEIN KINASE DOMAIN-CONTAINING PROTEIN"/>
    <property type="match status" value="1"/>
</dbReference>
<dbReference type="RefSeq" id="WP_034835642.1">
    <property type="nucleotide sequence ID" value="NZ_JOKH01000002.1"/>
</dbReference>
<dbReference type="STRING" id="1137799.GZ78_12800"/>
<dbReference type="GO" id="GO:0004674">
    <property type="term" value="F:protein serine/threonine kinase activity"/>
    <property type="evidence" value="ECO:0007669"/>
    <property type="project" value="UniProtKB-KW"/>
</dbReference>
<evidence type="ECO:0000313" key="10">
    <source>
        <dbReference type="EMBL" id="KEQ18376.1"/>
    </source>
</evidence>
<dbReference type="PANTHER" id="PTHR24361">
    <property type="entry name" value="MITOGEN-ACTIVATED KINASE KINASE KINASE"/>
    <property type="match status" value="1"/>
</dbReference>
<comment type="caution">
    <text evidence="10">The sequence shown here is derived from an EMBL/GenBank/DDBJ whole genome shotgun (WGS) entry which is preliminary data.</text>
</comment>
<organism evidence="10 11">
    <name type="scientific">Endozoicomonas numazuensis</name>
    <dbReference type="NCBI Taxonomy" id="1137799"/>
    <lineage>
        <taxon>Bacteria</taxon>
        <taxon>Pseudomonadati</taxon>
        <taxon>Pseudomonadota</taxon>
        <taxon>Gammaproteobacteria</taxon>
        <taxon>Oceanospirillales</taxon>
        <taxon>Endozoicomonadaceae</taxon>
        <taxon>Endozoicomonas</taxon>
    </lineage>
</organism>
<dbReference type="Proteomes" id="UP000028073">
    <property type="component" value="Unassembled WGS sequence"/>
</dbReference>
<evidence type="ECO:0000256" key="1">
    <source>
        <dbReference type="ARBA" id="ARBA00012513"/>
    </source>
</evidence>
<evidence type="ECO:0000256" key="4">
    <source>
        <dbReference type="ARBA" id="ARBA00022741"/>
    </source>
</evidence>
<evidence type="ECO:0000256" key="5">
    <source>
        <dbReference type="ARBA" id="ARBA00022777"/>
    </source>
</evidence>
<dbReference type="Gene3D" id="1.10.510.10">
    <property type="entry name" value="Transferase(Phosphotransferase) domain 1"/>
    <property type="match status" value="1"/>
</dbReference>
<gene>
    <name evidence="10" type="ORF">GZ78_12800</name>
</gene>
<evidence type="ECO:0000256" key="8">
    <source>
        <dbReference type="ARBA" id="ARBA00048679"/>
    </source>
</evidence>
<evidence type="ECO:0000256" key="6">
    <source>
        <dbReference type="ARBA" id="ARBA00022840"/>
    </source>
</evidence>
<comment type="catalytic activity">
    <reaction evidence="8">
        <text>L-seryl-[protein] + ATP = O-phospho-L-seryl-[protein] + ADP + H(+)</text>
        <dbReference type="Rhea" id="RHEA:17989"/>
        <dbReference type="Rhea" id="RHEA-COMP:9863"/>
        <dbReference type="Rhea" id="RHEA-COMP:11604"/>
        <dbReference type="ChEBI" id="CHEBI:15378"/>
        <dbReference type="ChEBI" id="CHEBI:29999"/>
        <dbReference type="ChEBI" id="CHEBI:30616"/>
        <dbReference type="ChEBI" id="CHEBI:83421"/>
        <dbReference type="ChEBI" id="CHEBI:456216"/>
        <dbReference type="EC" id="2.7.11.1"/>
    </reaction>
</comment>
<dbReference type="Pfam" id="PF00069">
    <property type="entry name" value="Pkinase"/>
    <property type="match status" value="1"/>
</dbReference>
<dbReference type="EMBL" id="JOKH01000002">
    <property type="protein sequence ID" value="KEQ18376.1"/>
    <property type="molecule type" value="Genomic_DNA"/>
</dbReference>
<keyword evidence="3" id="KW-0808">Transferase</keyword>
<keyword evidence="4" id="KW-0547">Nucleotide-binding</keyword>
<dbReference type="AlphaFoldDB" id="A0A081NIV3"/>
<dbReference type="InterPro" id="IPR011009">
    <property type="entry name" value="Kinase-like_dom_sf"/>
</dbReference>
<dbReference type="PROSITE" id="PS00108">
    <property type="entry name" value="PROTEIN_KINASE_ST"/>
    <property type="match status" value="1"/>
</dbReference>
<keyword evidence="11" id="KW-1185">Reference proteome</keyword>
<dbReference type="OrthoDB" id="9801841at2"/>
<comment type="catalytic activity">
    <reaction evidence="7">
        <text>L-threonyl-[protein] + ATP = O-phospho-L-threonyl-[protein] + ADP + H(+)</text>
        <dbReference type="Rhea" id="RHEA:46608"/>
        <dbReference type="Rhea" id="RHEA-COMP:11060"/>
        <dbReference type="Rhea" id="RHEA-COMP:11605"/>
        <dbReference type="ChEBI" id="CHEBI:15378"/>
        <dbReference type="ChEBI" id="CHEBI:30013"/>
        <dbReference type="ChEBI" id="CHEBI:30616"/>
        <dbReference type="ChEBI" id="CHEBI:61977"/>
        <dbReference type="ChEBI" id="CHEBI:456216"/>
        <dbReference type="EC" id="2.7.11.1"/>
    </reaction>
</comment>
<dbReference type="Gene3D" id="3.30.200.20">
    <property type="entry name" value="Phosphorylase Kinase, domain 1"/>
    <property type="match status" value="1"/>
</dbReference>
<keyword evidence="5" id="KW-0418">Kinase</keyword>
<reference evidence="10 11" key="1">
    <citation type="submission" date="2014-06" db="EMBL/GenBank/DDBJ databases">
        <title>Whole Genome Sequences of Three Symbiotic Endozoicomonas Bacteria.</title>
        <authorList>
            <person name="Neave M.J."/>
            <person name="Apprill A."/>
            <person name="Voolstra C.R."/>
        </authorList>
    </citation>
    <scope>NUCLEOTIDE SEQUENCE [LARGE SCALE GENOMIC DNA]</scope>
    <source>
        <strain evidence="10 11">DSM 25634</strain>
    </source>
</reference>
<keyword evidence="2" id="KW-0723">Serine/threonine-protein kinase</keyword>
<feature type="domain" description="Protein kinase" evidence="9">
    <location>
        <begin position="33"/>
        <end position="317"/>
    </location>
</feature>
<evidence type="ECO:0000256" key="3">
    <source>
        <dbReference type="ARBA" id="ARBA00022679"/>
    </source>
</evidence>
<proteinExistence type="predicted"/>
<evidence type="ECO:0000313" key="11">
    <source>
        <dbReference type="Proteomes" id="UP000028073"/>
    </source>
</evidence>
<protein>
    <recommendedName>
        <fullName evidence="1">non-specific serine/threonine protein kinase</fullName>
        <ecNumber evidence="1">2.7.11.1</ecNumber>
    </recommendedName>
</protein>
<evidence type="ECO:0000259" key="9">
    <source>
        <dbReference type="PROSITE" id="PS50011"/>
    </source>
</evidence>
<dbReference type="InterPro" id="IPR008271">
    <property type="entry name" value="Ser/Thr_kinase_AS"/>
</dbReference>